<proteinExistence type="predicted"/>
<comment type="caution">
    <text evidence="2">The sequence shown here is derived from an EMBL/GenBank/DDBJ whole genome shotgun (WGS) entry which is preliminary data.</text>
</comment>
<dbReference type="Proteomes" id="UP000266723">
    <property type="component" value="Unassembled WGS sequence"/>
</dbReference>
<evidence type="ECO:0000256" key="1">
    <source>
        <dbReference type="SAM" id="MobiDB-lite"/>
    </source>
</evidence>
<gene>
    <name evidence="2" type="ORF">DY000_02007740</name>
</gene>
<accession>A0ABQ7BTV6</accession>
<name>A0ABQ7BTV6_BRACR</name>
<reference evidence="2 3" key="1">
    <citation type="journal article" date="2020" name="BMC Genomics">
        <title>Intraspecific diversification of the crop wild relative Brassica cretica Lam. using demographic model selection.</title>
        <authorList>
            <person name="Kioukis A."/>
            <person name="Michalopoulou V.A."/>
            <person name="Briers L."/>
            <person name="Pirintsos S."/>
            <person name="Studholme D.J."/>
            <person name="Pavlidis P."/>
            <person name="Sarris P.F."/>
        </authorList>
    </citation>
    <scope>NUCLEOTIDE SEQUENCE [LARGE SCALE GENOMIC DNA]</scope>
    <source>
        <strain evidence="3">cv. PFS-1207/04</strain>
    </source>
</reference>
<feature type="compositionally biased region" description="Basic and acidic residues" evidence="1">
    <location>
        <begin position="42"/>
        <end position="59"/>
    </location>
</feature>
<dbReference type="EMBL" id="QGKV02000832">
    <property type="protein sequence ID" value="KAF3542850.1"/>
    <property type="molecule type" value="Genomic_DNA"/>
</dbReference>
<dbReference type="InterPro" id="IPR021109">
    <property type="entry name" value="Peptidase_aspartic_dom_sf"/>
</dbReference>
<organism evidence="2 3">
    <name type="scientific">Brassica cretica</name>
    <name type="common">Mustard</name>
    <dbReference type="NCBI Taxonomy" id="69181"/>
    <lineage>
        <taxon>Eukaryota</taxon>
        <taxon>Viridiplantae</taxon>
        <taxon>Streptophyta</taxon>
        <taxon>Embryophyta</taxon>
        <taxon>Tracheophyta</taxon>
        <taxon>Spermatophyta</taxon>
        <taxon>Magnoliopsida</taxon>
        <taxon>eudicotyledons</taxon>
        <taxon>Gunneridae</taxon>
        <taxon>Pentapetalae</taxon>
        <taxon>rosids</taxon>
        <taxon>malvids</taxon>
        <taxon>Brassicales</taxon>
        <taxon>Brassicaceae</taxon>
        <taxon>Brassiceae</taxon>
        <taxon>Brassica</taxon>
    </lineage>
</organism>
<evidence type="ECO:0000313" key="2">
    <source>
        <dbReference type="EMBL" id="KAF3542850.1"/>
    </source>
</evidence>
<feature type="region of interest" description="Disordered" evidence="1">
    <location>
        <begin position="20"/>
        <end position="70"/>
    </location>
</feature>
<evidence type="ECO:0008006" key="4">
    <source>
        <dbReference type="Google" id="ProtNLM"/>
    </source>
</evidence>
<dbReference type="Gene3D" id="2.40.70.10">
    <property type="entry name" value="Acid Proteases"/>
    <property type="match status" value="1"/>
</dbReference>
<protein>
    <recommendedName>
        <fullName evidence="4">Reverse transcriptase domain-containing protein</fullName>
    </recommendedName>
</protein>
<evidence type="ECO:0000313" key="3">
    <source>
        <dbReference type="Proteomes" id="UP000266723"/>
    </source>
</evidence>
<sequence length="232" mass="26107">MISRASTDDTNGVDRILQCHEDSDSRGVRIKTPHPPNPDNVRIARRDDTPIDRQTDAAIDRQPPAPIDRRAPITYRVQMPKIDVARLIALRSKPKPSENPPETVRTPSNDGEDRRNSGGIVRDLEVQISNALVPVDFHVLDIKLNWNSSLLLGRAFLSTVGAVCNLQTNQLCLILIDPNAHYDPIPVKKPQMSSRRINDPGIIAACHWNTRQNTQRRSKLTLQYRSIVAIRN</sequence>
<feature type="region of interest" description="Disordered" evidence="1">
    <location>
        <begin position="91"/>
        <end position="117"/>
    </location>
</feature>
<keyword evidence="3" id="KW-1185">Reference proteome</keyword>